<evidence type="ECO:0000256" key="1">
    <source>
        <dbReference type="SAM" id="MobiDB-lite"/>
    </source>
</evidence>
<proteinExistence type="predicted"/>
<keyword evidence="3" id="KW-1185">Reference proteome</keyword>
<dbReference type="OrthoDB" id="3526051at2759"/>
<comment type="caution">
    <text evidence="2">The sequence shown here is derived from an EMBL/GenBank/DDBJ whole genome shotgun (WGS) entry which is preliminary data.</text>
</comment>
<accession>A0A4Y8D3G6</accession>
<evidence type="ECO:0000313" key="2">
    <source>
        <dbReference type="EMBL" id="TEY64850.1"/>
    </source>
</evidence>
<dbReference type="EMBL" id="PHWZ01000142">
    <property type="protein sequence ID" value="TEY64850.1"/>
    <property type="molecule type" value="Genomic_DNA"/>
</dbReference>
<feature type="compositionally biased region" description="Basic and acidic residues" evidence="1">
    <location>
        <begin position="131"/>
        <end position="150"/>
    </location>
</feature>
<organism evidence="2 3">
    <name type="scientific">Botryotinia calthae</name>
    <dbReference type="NCBI Taxonomy" id="38488"/>
    <lineage>
        <taxon>Eukaryota</taxon>
        <taxon>Fungi</taxon>
        <taxon>Dikarya</taxon>
        <taxon>Ascomycota</taxon>
        <taxon>Pezizomycotina</taxon>
        <taxon>Leotiomycetes</taxon>
        <taxon>Helotiales</taxon>
        <taxon>Sclerotiniaceae</taxon>
        <taxon>Botryotinia</taxon>
    </lineage>
</organism>
<reference evidence="2 3" key="1">
    <citation type="submission" date="2017-11" db="EMBL/GenBank/DDBJ databases">
        <title>Comparative genomics of Botrytis spp.</title>
        <authorList>
            <person name="Valero-Jimenez C.A."/>
            <person name="Tapia P."/>
            <person name="Veloso J."/>
            <person name="Silva-Moreno E."/>
            <person name="Staats M."/>
            <person name="Valdes J.H."/>
            <person name="Van Kan J.A.L."/>
        </authorList>
    </citation>
    <scope>NUCLEOTIDE SEQUENCE [LARGE SCALE GENOMIC DNA]</scope>
    <source>
        <strain evidence="2 3">MUCL2830</strain>
    </source>
</reference>
<gene>
    <name evidence="2" type="ORF">BOTCAL_0142g00070</name>
</gene>
<protein>
    <submittedName>
        <fullName evidence="2">Uncharacterized protein</fullName>
    </submittedName>
</protein>
<sequence length="239" mass="27581">MGGPSWSSKADALLAWVAGSVWRYEKQIREGVPQELMINSTQLFGPVGDFLNALNRPEPFDLKRDFKTESIRSHAKYQNLQWKKSQWVERPSWLSENVLKGQFGEIGLAALHDSTLRLRRAFQNQKNAETQGKELGRNPRGTRPQERGEAQVMDEAQRKIHWRKEEEKIRELQLRRGVKRLGYTKDPEFPENLSWTDHNASGFIYQEPSNQLDSGIRRGGQDVYLTSPLPLTGPSKIRR</sequence>
<dbReference type="Proteomes" id="UP000297299">
    <property type="component" value="Unassembled WGS sequence"/>
</dbReference>
<dbReference type="AlphaFoldDB" id="A0A4Y8D3G6"/>
<feature type="region of interest" description="Disordered" evidence="1">
    <location>
        <begin position="124"/>
        <end position="150"/>
    </location>
</feature>
<evidence type="ECO:0000313" key="3">
    <source>
        <dbReference type="Proteomes" id="UP000297299"/>
    </source>
</evidence>
<name>A0A4Y8D3G6_9HELO</name>